<dbReference type="AlphaFoldDB" id="A0A2I1HQG2"/>
<comment type="caution">
    <text evidence="4">The sequence shown here is derived from an EMBL/GenBank/DDBJ whole genome shotgun (WGS) entry which is preliminary data.</text>
</comment>
<dbReference type="EMBL" id="LLXI01005718">
    <property type="protein sequence ID" value="PKY61693.1"/>
    <property type="molecule type" value="Genomic_DNA"/>
</dbReference>
<evidence type="ECO:0000313" key="6">
    <source>
        <dbReference type="Proteomes" id="UP000234323"/>
    </source>
</evidence>
<name>A0A2I1HQG2_9GLOM</name>
<dbReference type="SUPFAM" id="SSF52047">
    <property type="entry name" value="RNI-like"/>
    <property type="match status" value="1"/>
</dbReference>
<evidence type="ECO:0000259" key="1">
    <source>
        <dbReference type="PROSITE" id="PS50181"/>
    </source>
</evidence>
<feature type="domain" description="F-box" evidence="1">
    <location>
        <begin position="1"/>
        <end position="49"/>
    </location>
</feature>
<dbReference type="EMBL" id="LLXI01004973">
    <property type="protein sequence ID" value="PKY61128.1"/>
    <property type="molecule type" value="Genomic_DNA"/>
</dbReference>
<dbReference type="InterPro" id="IPR001810">
    <property type="entry name" value="F-box_dom"/>
</dbReference>
<dbReference type="EMBL" id="LLXI01004972">
    <property type="protein sequence ID" value="PKY61125.1"/>
    <property type="molecule type" value="Genomic_DNA"/>
</dbReference>
<sequence>MEINSLPIELLEKIIKSASEGKYKQDLREYALVCRTWAVIANSLLWGEVDLYSHNHRKEFRMYKHLTISGTVCGKYIRKLKMDEARLWPICIVKILRACPNIQELSIASYHYYDKRGDVRDLLSDIPRLLPNLQKLDIRFSQDYFDKNNSIEKLIESNKNLQITATRRCKKNNNYIEHYQDRKWLDCCICKTGRYSE</sequence>
<dbReference type="Proteomes" id="UP000234323">
    <property type="component" value="Unassembled WGS sequence"/>
</dbReference>
<keyword evidence="6" id="KW-1185">Reference proteome</keyword>
<evidence type="ECO:0000313" key="5">
    <source>
        <dbReference type="EMBL" id="PKY61693.1"/>
    </source>
</evidence>
<gene>
    <name evidence="2" type="ORF">RhiirA4_431065</name>
    <name evidence="3" type="ORF">RhiirA4_485695</name>
    <name evidence="4" type="ORF">RhiirA4_485698</name>
    <name evidence="5" type="ORF">RhiirA4_487012</name>
</gene>
<dbReference type="VEuPathDB" id="FungiDB:RhiirA1_447919"/>
<organism evidence="4 6">
    <name type="scientific">Rhizophagus irregularis</name>
    <dbReference type="NCBI Taxonomy" id="588596"/>
    <lineage>
        <taxon>Eukaryota</taxon>
        <taxon>Fungi</taxon>
        <taxon>Fungi incertae sedis</taxon>
        <taxon>Mucoromycota</taxon>
        <taxon>Glomeromycotina</taxon>
        <taxon>Glomeromycetes</taxon>
        <taxon>Glomerales</taxon>
        <taxon>Glomeraceae</taxon>
        <taxon>Rhizophagus</taxon>
    </lineage>
</organism>
<dbReference type="Pfam" id="PF12937">
    <property type="entry name" value="F-box-like"/>
    <property type="match status" value="1"/>
</dbReference>
<dbReference type="InterPro" id="IPR032675">
    <property type="entry name" value="LRR_dom_sf"/>
</dbReference>
<evidence type="ECO:0000313" key="2">
    <source>
        <dbReference type="EMBL" id="PKY60354.1"/>
    </source>
</evidence>
<evidence type="ECO:0000313" key="4">
    <source>
        <dbReference type="EMBL" id="PKY61128.1"/>
    </source>
</evidence>
<protein>
    <recommendedName>
        <fullName evidence="1">F-box domain-containing protein</fullName>
    </recommendedName>
</protein>
<evidence type="ECO:0000313" key="3">
    <source>
        <dbReference type="EMBL" id="PKY61125.1"/>
    </source>
</evidence>
<reference evidence="4 6" key="1">
    <citation type="submission" date="2015-10" db="EMBL/GenBank/DDBJ databases">
        <title>Genome analyses suggest a sexual origin of heterokaryosis in a supposedly ancient asexual fungus.</title>
        <authorList>
            <person name="Ropars J."/>
            <person name="Sedzielewska K."/>
            <person name="Noel J."/>
            <person name="Charron P."/>
            <person name="Farinelli L."/>
            <person name="Marton T."/>
            <person name="Kruger M."/>
            <person name="Pelin A."/>
            <person name="Brachmann A."/>
            <person name="Corradi N."/>
        </authorList>
    </citation>
    <scope>NUCLEOTIDE SEQUENCE [LARGE SCALE GENOMIC DNA]</scope>
    <source>
        <strain evidence="4 6">A4</strain>
    </source>
</reference>
<proteinExistence type="predicted"/>
<dbReference type="EMBL" id="LLXI01004183">
    <property type="protein sequence ID" value="PKY60354.1"/>
    <property type="molecule type" value="Genomic_DNA"/>
</dbReference>
<dbReference type="PROSITE" id="PS50181">
    <property type="entry name" value="FBOX"/>
    <property type="match status" value="1"/>
</dbReference>
<dbReference type="VEuPathDB" id="FungiDB:RhiirFUN_026451"/>
<accession>A0A2I1HQG2</accession>
<dbReference type="Gene3D" id="3.80.10.10">
    <property type="entry name" value="Ribonuclease Inhibitor"/>
    <property type="match status" value="1"/>
</dbReference>